<evidence type="ECO:0000313" key="2">
    <source>
        <dbReference type="EMBL" id="KKN41130.1"/>
    </source>
</evidence>
<organism evidence="2">
    <name type="scientific">marine sediment metagenome</name>
    <dbReference type="NCBI Taxonomy" id="412755"/>
    <lineage>
        <taxon>unclassified sequences</taxon>
        <taxon>metagenomes</taxon>
        <taxon>ecological metagenomes</taxon>
    </lineage>
</organism>
<sequence>MAESHSQVIGEPGSTKRVDEPVRYDDEEVIWQGSPSQLVNLGTYIFWGIITFAAAFGLLLWNSGIGRSYGDALDQVIEYAIAGTLVFAILSCLMAYLSTRYERTVITRNKIKEAKGITSIFRRELFCEISDITDFKSPPAGLLGIFGLSTLVIETHDDDQPIISIRAIPDRDALIKLLLPVWRKAKMDRKGYFAE</sequence>
<reference evidence="2" key="1">
    <citation type="journal article" date="2015" name="Nature">
        <title>Complex archaea that bridge the gap between prokaryotes and eukaryotes.</title>
        <authorList>
            <person name="Spang A."/>
            <person name="Saw J.H."/>
            <person name="Jorgensen S.L."/>
            <person name="Zaremba-Niedzwiedzka K."/>
            <person name="Martijn J."/>
            <person name="Lind A.E."/>
            <person name="van Eijk R."/>
            <person name="Schleper C."/>
            <person name="Guy L."/>
            <person name="Ettema T.J."/>
        </authorList>
    </citation>
    <scope>NUCLEOTIDE SEQUENCE</scope>
</reference>
<keyword evidence="1" id="KW-1133">Transmembrane helix</keyword>
<dbReference type="AlphaFoldDB" id="A0A0F9QAW9"/>
<keyword evidence="1" id="KW-0812">Transmembrane</keyword>
<feature type="transmembrane region" description="Helical" evidence="1">
    <location>
        <begin position="76"/>
        <end position="97"/>
    </location>
</feature>
<proteinExistence type="predicted"/>
<dbReference type="EMBL" id="LAZR01001667">
    <property type="protein sequence ID" value="KKN41130.1"/>
    <property type="molecule type" value="Genomic_DNA"/>
</dbReference>
<gene>
    <name evidence="2" type="ORF">LCGC14_0726450</name>
</gene>
<evidence type="ECO:0000256" key="1">
    <source>
        <dbReference type="SAM" id="Phobius"/>
    </source>
</evidence>
<accession>A0A0F9QAW9</accession>
<protein>
    <recommendedName>
        <fullName evidence="3">DUF304 domain-containing protein</fullName>
    </recommendedName>
</protein>
<keyword evidence="1" id="KW-0472">Membrane</keyword>
<evidence type="ECO:0008006" key="3">
    <source>
        <dbReference type="Google" id="ProtNLM"/>
    </source>
</evidence>
<comment type="caution">
    <text evidence="2">The sequence shown here is derived from an EMBL/GenBank/DDBJ whole genome shotgun (WGS) entry which is preliminary data.</text>
</comment>
<feature type="transmembrane region" description="Helical" evidence="1">
    <location>
        <begin position="44"/>
        <end position="64"/>
    </location>
</feature>
<name>A0A0F9QAW9_9ZZZZ</name>